<dbReference type="eggNOG" id="COG2133">
    <property type="taxonomic scope" value="Bacteria"/>
</dbReference>
<dbReference type="RefSeq" id="WP_008489711.1">
    <property type="nucleotide sequence ID" value="NZ_AMRG01000017.1"/>
</dbReference>
<keyword evidence="1" id="KW-1133">Transmembrane helix</keyword>
<dbReference type="EMBL" id="AMRG01000017">
    <property type="protein sequence ID" value="EKE80611.1"/>
    <property type="molecule type" value="Genomic_DNA"/>
</dbReference>
<comment type="caution">
    <text evidence="2">The sequence shown here is derived from an EMBL/GenBank/DDBJ whole genome shotgun (WGS) entry which is preliminary data.</text>
</comment>
<reference evidence="2 3" key="1">
    <citation type="journal article" date="2012" name="J. Bacteriol.">
        <title>Genome Sequence of Idiomarina xiamenensis Type Strain 10-D-4.</title>
        <authorList>
            <person name="Lai Q."/>
            <person name="Wang L."/>
            <person name="Wang W."/>
            <person name="Shao Z."/>
        </authorList>
    </citation>
    <scope>NUCLEOTIDE SEQUENCE [LARGE SCALE GENOMIC DNA]</scope>
    <source>
        <strain evidence="2 3">10-D-4</strain>
    </source>
</reference>
<keyword evidence="3" id="KW-1185">Reference proteome</keyword>
<keyword evidence="1" id="KW-0472">Membrane</keyword>
<dbReference type="AlphaFoldDB" id="K2JBI6"/>
<gene>
    <name evidence="2" type="ORF">A10D4_11651</name>
</gene>
<accession>K2JBI6</accession>
<evidence type="ECO:0000256" key="1">
    <source>
        <dbReference type="SAM" id="Phobius"/>
    </source>
</evidence>
<feature type="transmembrane region" description="Helical" evidence="1">
    <location>
        <begin position="57"/>
        <end position="81"/>
    </location>
</feature>
<proteinExistence type="predicted"/>
<sequence>MQSYKSWRSHLVSLLLALLLTALLGSVLQSLLNLRALTALAVDIPVSDWLTTIIYDVLHFAPVLAALVLATDLLALPLAAILQRRWPLPLQGWWWLAGIVGLALTFRLVDALAPMPTFIAATRDTAGWLLMSACGSVGAGVAGCYWQRQQES</sequence>
<protein>
    <submittedName>
        <fullName evidence="2">Uncharacterized protein</fullName>
    </submittedName>
</protein>
<evidence type="ECO:0000313" key="2">
    <source>
        <dbReference type="EMBL" id="EKE80611.1"/>
    </source>
</evidence>
<dbReference type="Proteomes" id="UP000014115">
    <property type="component" value="Unassembled WGS sequence"/>
</dbReference>
<feature type="transmembrane region" description="Helical" evidence="1">
    <location>
        <begin position="125"/>
        <end position="146"/>
    </location>
</feature>
<dbReference type="PATRIC" id="fig|740709.3.peg.2354"/>
<keyword evidence="1" id="KW-0812">Transmembrane</keyword>
<feature type="transmembrane region" description="Helical" evidence="1">
    <location>
        <begin position="93"/>
        <end position="113"/>
    </location>
</feature>
<organism evidence="2 3">
    <name type="scientific">Idiomarina xiamenensis 10-D-4</name>
    <dbReference type="NCBI Taxonomy" id="740709"/>
    <lineage>
        <taxon>Bacteria</taxon>
        <taxon>Pseudomonadati</taxon>
        <taxon>Pseudomonadota</taxon>
        <taxon>Gammaproteobacteria</taxon>
        <taxon>Alteromonadales</taxon>
        <taxon>Idiomarinaceae</taxon>
        <taxon>Idiomarina</taxon>
    </lineage>
</organism>
<name>K2JBI6_9GAMM</name>
<evidence type="ECO:0000313" key="3">
    <source>
        <dbReference type="Proteomes" id="UP000014115"/>
    </source>
</evidence>
<dbReference type="STRING" id="740709.A10D4_11651"/>